<evidence type="ECO:0000313" key="6">
    <source>
        <dbReference type="Proteomes" id="UP000184330"/>
    </source>
</evidence>
<feature type="region of interest" description="Disordered" evidence="1">
    <location>
        <begin position="1"/>
        <end position="344"/>
    </location>
</feature>
<feature type="region of interest" description="Disordered" evidence="1">
    <location>
        <begin position="743"/>
        <end position="762"/>
    </location>
</feature>
<feature type="region of interest" description="Disordered" evidence="1">
    <location>
        <begin position="781"/>
        <end position="805"/>
    </location>
</feature>
<keyword evidence="2" id="KW-0472">Membrane</keyword>
<dbReference type="AlphaFoldDB" id="A0A1L7XY96"/>
<dbReference type="STRING" id="576137.A0A1L7XY96"/>
<evidence type="ECO:0000256" key="2">
    <source>
        <dbReference type="SAM" id="Phobius"/>
    </source>
</evidence>
<dbReference type="PROSITE" id="PS01186">
    <property type="entry name" value="EGF_2"/>
    <property type="match status" value="1"/>
</dbReference>
<protein>
    <submittedName>
        <fullName evidence="5">Related to cell wall mannoprotein</fullName>
    </submittedName>
</protein>
<proteinExistence type="predicted"/>
<dbReference type="Proteomes" id="UP000184330">
    <property type="component" value="Unassembled WGS sequence"/>
</dbReference>
<keyword evidence="2" id="KW-1133">Transmembrane helix</keyword>
<dbReference type="PANTHER" id="PTHR17178">
    <property type="entry name" value="SECRETORY GRANULE PROTEOGLYCAN CORE PROTEIN"/>
    <property type="match status" value="1"/>
</dbReference>
<feature type="compositionally biased region" description="Low complexity" evidence="1">
    <location>
        <begin position="203"/>
        <end position="215"/>
    </location>
</feature>
<keyword evidence="6" id="KW-1185">Reference proteome</keyword>
<feature type="compositionally biased region" description="Polar residues" evidence="1">
    <location>
        <begin position="158"/>
        <end position="176"/>
    </location>
</feature>
<feature type="compositionally biased region" description="Pro residues" evidence="1">
    <location>
        <begin position="181"/>
        <end position="191"/>
    </location>
</feature>
<dbReference type="CDD" id="cd00054">
    <property type="entry name" value="EGF_CA"/>
    <property type="match status" value="1"/>
</dbReference>
<organism evidence="5 6">
    <name type="scientific">Phialocephala subalpina</name>
    <dbReference type="NCBI Taxonomy" id="576137"/>
    <lineage>
        <taxon>Eukaryota</taxon>
        <taxon>Fungi</taxon>
        <taxon>Dikarya</taxon>
        <taxon>Ascomycota</taxon>
        <taxon>Pezizomycotina</taxon>
        <taxon>Leotiomycetes</taxon>
        <taxon>Helotiales</taxon>
        <taxon>Mollisiaceae</taxon>
        <taxon>Phialocephala</taxon>
        <taxon>Phialocephala fortinii species complex</taxon>
    </lineage>
</organism>
<sequence length="915" mass="97075">MSQQQWPAPTRSPGGGGSVRRAREMAEQGIAPQVPSQIPRPPQRAFDNPRAAPSAPTNRPRPQLPPALVTTKNGQGPIGVAISRPTQVPQWPLAATIEGGPDPQYQPPPGRGVPPQRPPRPSHVPSMLDASRLQDPTPSFQYQPPQRGYEEDDIISPLVTSPMTQSSRQSTLSSVGSIPDFPVPMPPPGPPRRSANLGPPPSSRRGASSYYSQASFVSPIPEESPRTVPSHQSYASSAAMPTSWGSDSPRYDEDDYEDEEVYDRDSRDYRDEGRGFGSPIEEGRESMKSRESNGDDSDDRGLIRSASFGRRAKPSMITTRGSERADPARPQPIPQQSQQQMSKLEKMGVIAGVGGLAQGFTASKASEAGQRETVWPIIGDVSSPLATGTGLIDKSSTSSEETVPTIARAVTTNESAPAYAANRSDPATEKEMLGAYNAASSLSPPPAPVRTPSPGFSRLSAIRRPPRLDMDAVRDAEARGSLTSLPDLIRRATRLAAMMDRGKRPGSRLALNDWPTEDEMARDKELGLTEDEKHKSGLSGMLAAFPPPGIATPTRGGTPTRPVSSWPSAGQYGDSTDSSKTPKKKRRCCGLPCWGFILVLIILLIIIAAAVVVPLELLVFHKPSNKSSSTTVSALQQCEASSTTACKNGGTSVIDNNSCACICTNGFTGSTCTTANATGCTTTTLSNLANVTLGDSIERLIADAQTNFSIPLSESTIVARFNNANLTCASENALVTFDGESTREGNANDVVSSGTGTKKRWDTTSSASWSVATSAGIIYDSSTHSSSSASKTSSASTSTSSASSAATNPLGLFNITEEVLDFARVAVLYILQQEQLDSAVTAQSGLQKFFSLQSFTNMAAANVSLGNGNLVDLLAFTVNVGNGTVGSKNVSAVSSKVRRREPQLPRRSTELWRAI</sequence>
<evidence type="ECO:0000259" key="3">
    <source>
        <dbReference type="PROSITE" id="PS00022"/>
    </source>
</evidence>
<accession>A0A1L7XY96</accession>
<feature type="compositionally biased region" description="Pro residues" evidence="1">
    <location>
        <begin position="104"/>
        <end position="122"/>
    </location>
</feature>
<feature type="domain" description="EGF-like" evidence="3 4">
    <location>
        <begin position="661"/>
        <end position="672"/>
    </location>
</feature>
<feature type="region of interest" description="Disordered" evidence="1">
    <location>
        <begin position="439"/>
        <end position="460"/>
    </location>
</feature>
<reference evidence="5 6" key="1">
    <citation type="submission" date="2016-03" db="EMBL/GenBank/DDBJ databases">
        <authorList>
            <person name="Ploux O."/>
        </authorList>
    </citation>
    <scope>NUCLEOTIDE SEQUENCE [LARGE SCALE GENOMIC DNA]</scope>
    <source>
        <strain evidence="5 6">UAMH 11012</strain>
    </source>
</reference>
<dbReference type="Gene3D" id="2.10.25.10">
    <property type="entry name" value="Laminin"/>
    <property type="match status" value="1"/>
</dbReference>
<gene>
    <name evidence="5" type="ORF">PAC_19942</name>
</gene>
<name>A0A1L7XY96_9HELO</name>
<feature type="transmembrane region" description="Helical" evidence="2">
    <location>
        <begin position="594"/>
        <end position="620"/>
    </location>
</feature>
<feature type="compositionally biased region" description="Acidic residues" evidence="1">
    <location>
        <begin position="252"/>
        <end position="262"/>
    </location>
</feature>
<feature type="compositionally biased region" description="Basic and acidic residues" evidence="1">
    <location>
        <begin position="263"/>
        <end position="274"/>
    </location>
</feature>
<feature type="compositionally biased region" description="Polar residues" evidence="1">
    <location>
        <begin position="134"/>
        <end position="144"/>
    </location>
</feature>
<feature type="compositionally biased region" description="Low complexity" evidence="1">
    <location>
        <begin position="551"/>
        <end position="562"/>
    </location>
</feature>
<dbReference type="PROSITE" id="PS00022">
    <property type="entry name" value="EGF_1"/>
    <property type="match status" value="1"/>
</dbReference>
<feature type="region of interest" description="Disordered" evidence="1">
    <location>
        <begin position="545"/>
        <end position="585"/>
    </location>
</feature>
<evidence type="ECO:0000259" key="4">
    <source>
        <dbReference type="PROSITE" id="PS01186"/>
    </source>
</evidence>
<dbReference type="OrthoDB" id="283575at2759"/>
<dbReference type="PANTHER" id="PTHR17178:SF0">
    <property type="entry name" value="SERGLYCIN"/>
    <property type="match status" value="1"/>
</dbReference>
<feature type="compositionally biased region" description="Polar residues" evidence="1">
    <location>
        <begin position="227"/>
        <end position="245"/>
    </location>
</feature>
<keyword evidence="2" id="KW-0812">Transmembrane</keyword>
<dbReference type="EMBL" id="FJOG01000091">
    <property type="protein sequence ID" value="CZR70041.1"/>
    <property type="molecule type" value="Genomic_DNA"/>
</dbReference>
<dbReference type="InterPro" id="IPR000742">
    <property type="entry name" value="EGF"/>
</dbReference>
<evidence type="ECO:0000256" key="1">
    <source>
        <dbReference type="SAM" id="MobiDB-lite"/>
    </source>
</evidence>
<evidence type="ECO:0000313" key="5">
    <source>
        <dbReference type="EMBL" id="CZR70041.1"/>
    </source>
</evidence>
<feature type="compositionally biased region" description="Basic and acidic residues" evidence="1">
    <location>
        <begin position="281"/>
        <end position="293"/>
    </location>
</feature>